<dbReference type="InterPro" id="IPR004564">
    <property type="entry name" value="OM_lipoprot_carrier_LolA-like"/>
</dbReference>
<evidence type="ECO:0000256" key="2">
    <source>
        <dbReference type="SAM" id="SignalP"/>
    </source>
</evidence>
<evidence type="ECO:0000313" key="3">
    <source>
        <dbReference type="EMBL" id="GAA4451397.1"/>
    </source>
</evidence>
<sequence>MKKLLGIFALGMLSLTYNASAQTDAKAKAVLDNVTKKVNSLKTIKANFSLNLASANGKTKQSKSGTFYMKGSKYHISIQGQEIICDNKTVWTYIKESNEVQISNYNPSEQTISPNKLITNFYDKEYKYKYAGTRKSGNQQCDVVELTPVAAGKQFSKVEILVDKASSTIAGGSITEKNGNKYNYTISNFTGNAPLEDKFFTFDPAAYKGVEVVDLR</sequence>
<feature type="chain" id="PRO_5046691320" description="Outer membrane lipoprotein carrier protein LolA" evidence="2">
    <location>
        <begin position="22"/>
        <end position="216"/>
    </location>
</feature>
<proteinExistence type="predicted"/>
<dbReference type="Proteomes" id="UP001501410">
    <property type="component" value="Unassembled WGS sequence"/>
</dbReference>
<organism evidence="3 4">
    <name type="scientific">Rurimicrobium arvi</name>
    <dbReference type="NCBI Taxonomy" id="2049916"/>
    <lineage>
        <taxon>Bacteria</taxon>
        <taxon>Pseudomonadati</taxon>
        <taxon>Bacteroidota</taxon>
        <taxon>Chitinophagia</taxon>
        <taxon>Chitinophagales</taxon>
        <taxon>Chitinophagaceae</taxon>
        <taxon>Rurimicrobium</taxon>
    </lineage>
</organism>
<reference evidence="4" key="1">
    <citation type="journal article" date="2019" name="Int. J. Syst. Evol. Microbiol.">
        <title>The Global Catalogue of Microorganisms (GCM) 10K type strain sequencing project: providing services to taxonomists for standard genome sequencing and annotation.</title>
        <authorList>
            <consortium name="The Broad Institute Genomics Platform"/>
            <consortium name="The Broad Institute Genome Sequencing Center for Infectious Disease"/>
            <person name="Wu L."/>
            <person name="Ma J."/>
        </authorList>
    </citation>
    <scope>NUCLEOTIDE SEQUENCE [LARGE SCALE GENOMIC DNA]</scope>
    <source>
        <strain evidence="4">JCM 31921</strain>
    </source>
</reference>
<dbReference type="Pfam" id="PF03548">
    <property type="entry name" value="LolA"/>
    <property type="match status" value="1"/>
</dbReference>
<protein>
    <recommendedName>
        <fullName evidence="5">Outer membrane lipoprotein carrier protein LolA</fullName>
    </recommendedName>
</protein>
<dbReference type="EMBL" id="BAABEZ010000004">
    <property type="protein sequence ID" value="GAA4451397.1"/>
    <property type="molecule type" value="Genomic_DNA"/>
</dbReference>
<gene>
    <name evidence="3" type="ORF">GCM10023092_08990</name>
</gene>
<evidence type="ECO:0000313" key="4">
    <source>
        <dbReference type="Proteomes" id="UP001501410"/>
    </source>
</evidence>
<dbReference type="PANTHER" id="PTHR35869">
    <property type="entry name" value="OUTER-MEMBRANE LIPOPROTEIN CARRIER PROTEIN"/>
    <property type="match status" value="1"/>
</dbReference>
<feature type="signal peptide" evidence="2">
    <location>
        <begin position="1"/>
        <end position="21"/>
    </location>
</feature>
<dbReference type="Gene3D" id="2.50.20.10">
    <property type="entry name" value="Lipoprotein localisation LolA/LolB/LppX"/>
    <property type="match status" value="1"/>
</dbReference>
<dbReference type="PANTHER" id="PTHR35869:SF1">
    <property type="entry name" value="OUTER-MEMBRANE LIPOPROTEIN CARRIER PROTEIN"/>
    <property type="match status" value="1"/>
</dbReference>
<evidence type="ECO:0008006" key="5">
    <source>
        <dbReference type="Google" id="ProtNLM"/>
    </source>
</evidence>
<keyword evidence="4" id="KW-1185">Reference proteome</keyword>
<dbReference type="InterPro" id="IPR029046">
    <property type="entry name" value="LolA/LolB/LppX"/>
</dbReference>
<dbReference type="SUPFAM" id="SSF89392">
    <property type="entry name" value="Prokaryotic lipoproteins and lipoprotein localization factors"/>
    <property type="match status" value="1"/>
</dbReference>
<accession>A0ABP8MM35</accession>
<dbReference type="RefSeq" id="WP_344823126.1">
    <property type="nucleotide sequence ID" value="NZ_BAABEZ010000004.1"/>
</dbReference>
<dbReference type="CDD" id="cd16325">
    <property type="entry name" value="LolA"/>
    <property type="match status" value="1"/>
</dbReference>
<keyword evidence="1 2" id="KW-0732">Signal</keyword>
<name>A0ABP8MM35_9BACT</name>
<comment type="caution">
    <text evidence="3">The sequence shown here is derived from an EMBL/GenBank/DDBJ whole genome shotgun (WGS) entry which is preliminary data.</text>
</comment>
<evidence type="ECO:0000256" key="1">
    <source>
        <dbReference type="ARBA" id="ARBA00022729"/>
    </source>
</evidence>